<reference evidence="3" key="1">
    <citation type="journal article" date="2019" name="Plant Biotechnol. J.">
        <title>Genome sequencing of the Australian wild diploid species Gossypium australe highlights disease resistance and delayed gland morphogenesis.</title>
        <authorList>
            <person name="Cai Y."/>
            <person name="Cai X."/>
            <person name="Wang Q."/>
            <person name="Wang P."/>
            <person name="Zhang Y."/>
            <person name="Cai C."/>
            <person name="Xu Y."/>
            <person name="Wang K."/>
            <person name="Zhou Z."/>
            <person name="Wang C."/>
            <person name="Geng S."/>
            <person name="Li B."/>
            <person name="Dong Q."/>
            <person name="Hou Y."/>
            <person name="Wang H."/>
            <person name="Ai P."/>
            <person name="Liu Z."/>
            <person name="Yi F."/>
            <person name="Sun M."/>
            <person name="An G."/>
            <person name="Cheng J."/>
            <person name="Zhang Y."/>
            <person name="Shi Q."/>
            <person name="Xie Y."/>
            <person name="Shi X."/>
            <person name="Chang Y."/>
            <person name="Huang F."/>
            <person name="Chen Y."/>
            <person name="Hong S."/>
            <person name="Mi L."/>
            <person name="Sun Q."/>
            <person name="Zhang L."/>
            <person name="Zhou B."/>
            <person name="Peng R."/>
            <person name="Zhang X."/>
            <person name="Liu F."/>
        </authorList>
    </citation>
    <scope>NUCLEOTIDE SEQUENCE [LARGE SCALE GENOMIC DNA]</scope>
    <source>
        <strain evidence="3">cv. PA1801</strain>
    </source>
</reference>
<evidence type="ECO:0000313" key="2">
    <source>
        <dbReference type="EMBL" id="KAA3480064.1"/>
    </source>
</evidence>
<gene>
    <name evidence="2" type="ORF">EPI10_020524</name>
</gene>
<organism evidence="2 3">
    <name type="scientific">Gossypium australe</name>
    <dbReference type="NCBI Taxonomy" id="47621"/>
    <lineage>
        <taxon>Eukaryota</taxon>
        <taxon>Viridiplantae</taxon>
        <taxon>Streptophyta</taxon>
        <taxon>Embryophyta</taxon>
        <taxon>Tracheophyta</taxon>
        <taxon>Spermatophyta</taxon>
        <taxon>Magnoliopsida</taxon>
        <taxon>eudicotyledons</taxon>
        <taxon>Gunneridae</taxon>
        <taxon>Pentapetalae</taxon>
        <taxon>rosids</taxon>
        <taxon>malvids</taxon>
        <taxon>Malvales</taxon>
        <taxon>Malvaceae</taxon>
        <taxon>Malvoideae</taxon>
        <taxon>Gossypium</taxon>
    </lineage>
</organism>
<feature type="transmembrane region" description="Helical" evidence="1">
    <location>
        <begin position="12"/>
        <end position="34"/>
    </location>
</feature>
<proteinExistence type="predicted"/>
<keyword evidence="3" id="KW-1185">Reference proteome</keyword>
<evidence type="ECO:0000313" key="3">
    <source>
        <dbReference type="Proteomes" id="UP000325315"/>
    </source>
</evidence>
<keyword evidence="1" id="KW-0812">Transmembrane</keyword>
<dbReference type="OrthoDB" id="999913at2759"/>
<dbReference type="EMBL" id="SMMG02000003">
    <property type="protein sequence ID" value="KAA3480064.1"/>
    <property type="molecule type" value="Genomic_DNA"/>
</dbReference>
<name>A0A5B6WFH2_9ROSI</name>
<dbReference type="Proteomes" id="UP000325315">
    <property type="component" value="Unassembled WGS sequence"/>
</dbReference>
<comment type="caution">
    <text evidence="2">The sequence shown here is derived from an EMBL/GenBank/DDBJ whole genome shotgun (WGS) entry which is preliminary data.</text>
</comment>
<sequence>METIDKIKGYQFTTNFLVLLVKGCDLVIGIQWLFSLGSIMWNFSSLTLQFQASLLTDHMTTAYLCRMRNKW</sequence>
<accession>A0A5B6WFH2</accession>
<keyword evidence="1" id="KW-0472">Membrane</keyword>
<protein>
    <submittedName>
        <fullName evidence="2">Integrase, catalytic core</fullName>
    </submittedName>
</protein>
<dbReference type="AlphaFoldDB" id="A0A5B6WFH2"/>
<evidence type="ECO:0000256" key="1">
    <source>
        <dbReference type="SAM" id="Phobius"/>
    </source>
</evidence>
<keyword evidence="1" id="KW-1133">Transmembrane helix</keyword>